<sequence length="57" mass="6134">MDRIARQPEPTPPPFEDLRNTPLARIPIDRAAQVARVNDRSEGQPAPVGVAAFGSAI</sequence>
<name>A0A917TX03_9ACTN</name>
<accession>A0A917TX03</accession>
<feature type="region of interest" description="Disordered" evidence="1">
    <location>
        <begin position="35"/>
        <end position="57"/>
    </location>
</feature>
<keyword evidence="3" id="KW-1185">Reference proteome</keyword>
<dbReference type="AlphaFoldDB" id="A0A917TX03"/>
<dbReference type="Proteomes" id="UP000642070">
    <property type="component" value="Unassembled WGS sequence"/>
</dbReference>
<evidence type="ECO:0000313" key="3">
    <source>
        <dbReference type="Proteomes" id="UP000642070"/>
    </source>
</evidence>
<protein>
    <recommendedName>
        <fullName evidence="4">FXSXX-COOH protein</fullName>
    </recommendedName>
</protein>
<gene>
    <name evidence="2" type="ORF">GCM10007977_046430</name>
</gene>
<evidence type="ECO:0000256" key="1">
    <source>
        <dbReference type="SAM" id="MobiDB-lite"/>
    </source>
</evidence>
<feature type="region of interest" description="Disordered" evidence="1">
    <location>
        <begin position="1"/>
        <end position="22"/>
    </location>
</feature>
<evidence type="ECO:0000313" key="2">
    <source>
        <dbReference type="EMBL" id="GGM39731.1"/>
    </source>
</evidence>
<comment type="caution">
    <text evidence="2">The sequence shown here is derived from an EMBL/GenBank/DDBJ whole genome shotgun (WGS) entry which is preliminary data.</text>
</comment>
<evidence type="ECO:0008006" key="4">
    <source>
        <dbReference type="Google" id="ProtNLM"/>
    </source>
</evidence>
<reference evidence="2" key="2">
    <citation type="submission" date="2020-09" db="EMBL/GenBank/DDBJ databases">
        <authorList>
            <person name="Sun Q."/>
            <person name="Ohkuma M."/>
        </authorList>
    </citation>
    <scope>NUCLEOTIDE SEQUENCE</scope>
    <source>
        <strain evidence="2">JCM 19831</strain>
    </source>
</reference>
<organism evidence="2 3">
    <name type="scientific">Dactylosporangium sucinum</name>
    <dbReference type="NCBI Taxonomy" id="1424081"/>
    <lineage>
        <taxon>Bacteria</taxon>
        <taxon>Bacillati</taxon>
        <taxon>Actinomycetota</taxon>
        <taxon>Actinomycetes</taxon>
        <taxon>Micromonosporales</taxon>
        <taxon>Micromonosporaceae</taxon>
        <taxon>Dactylosporangium</taxon>
    </lineage>
</organism>
<reference evidence="2" key="1">
    <citation type="journal article" date="2014" name="Int. J. Syst. Evol. Microbiol.">
        <title>Complete genome sequence of Corynebacterium casei LMG S-19264T (=DSM 44701T), isolated from a smear-ripened cheese.</title>
        <authorList>
            <consortium name="US DOE Joint Genome Institute (JGI-PGF)"/>
            <person name="Walter F."/>
            <person name="Albersmeier A."/>
            <person name="Kalinowski J."/>
            <person name="Ruckert C."/>
        </authorList>
    </citation>
    <scope>NUCLEOTIDE SEQUENCE</scope>
    <source>
        <strain evidence="2">JCM 19831</strain>
    </source>
</reference>
<proteinExistence type="predicted"/>
<dbReference type="EMBL" id="BMPI01000022">
    <property type="protein sequence ID" value="GGM39731.1"/>
    <property type="molecule type" value="Genomic_DNA"/>
</dbReference>